<keyword evidence="3" id="KW-1185">Reference proteome</keyword>
<accession>A0A2X0VC18</accession>
<evidence type="ECO:0000259" key="1">
    <source>
        <dbReference type="Pfam" id="PF02754"/>
    </source>
</evidence>
<dbReference type="PANTHER" id="PTHR30296">
    <property type="entry name" value="UNCHARACTERIZED PROTEIN YKGE"/>
    <property type="match status" value="1"/>
</dbReference>
<proteinExistence type="predicted"/>
<name>A0A2X0VC18_9GAMM</name>
<dbReference type="RefSeq" id="WP_113744477.1">
    <property type="nucleotide sequence ID" value="NZ_UAPV01000001.1"/>
</dbReference>
<dbReference type="PANTHER" id="PTHR30296:SF0">
    <property type="entry name" value="LACTATE UTILIZATION PROTEIN A"/>
    <property type="match status" value="1"/>
</dbReference>
<evidence type="ECO:0000313" key="3">
    <source>
        <dbReference type="Proteomes" id="UP000250086"/>
    </source>
</evidence>
<dbReference type="AlphaFoldDB" id="A0A2X0VC18"/>
<dbReference type="Proteomes" id="UP000250086">
    <property type="component" value="Unassembled WGS sequence"/>
</dbReference>
<sequence length="249" mass="27503">MTNKVNFFATCMGQSALQDTTISSIKLLRHFGVDVVYKKNQTCCGQPAFNTGYFKEAKDVAFYNMALFADNDYPIVVGAGSCSGMLSHDYNELFKHDSEETKKAVAAFSSRVMDLSQYLESIGAKLEDKGDPIDVTFHTSCHSLRVQQCIPAQKNLIRQLSNVTLHDLDYEEECCGFGGTFAVKEPEISDAMVTEKIRNIKNTNCKIVIAGDNGCILNISGAMAKKGEDIAVMQIYDFLLKRITGESVL</sequence>
<gene>
    <name evidence="2" type="primary">lutA</name>
    <name evidence="2" type="ORF">NCTC13093_01820</name>
</gene>
<protein>
    <submittedName>
        <fullName evidence="2">Lactate utilization protein A</fullName>
    </submittedName>
</protein>
<dbReference type="GO" id="GO:0016491">
    <property type="term" value="F:oxidoreductase activity"/>
    <property type="evidence" value="ECO:0007669"/>
    <property type="project" value="UniProtKB-ARBA"/>
</dbReference>
<feature type="domain" description="Cysteine-rich" evidence="1">
    <location>
        <begin position="5"/>
        <end position="86"/>
    </location>
</feature>
<dbReference type="Pfam" id="PF02754">
    <property type="entry name" value="CCG"/>
    <property type="match status" value="2"/>
</dbReference>
<reference evidence="2 3" key="1">
    <citation type="submission" date="2018-06" db="EMBL/GenBank/DDBJ databases">
        <authorList>
            <consortium name="Pathogen Informatics"/>
            <person name="Doyle S."/>
        </authorList>
    </citation>
    <scope>NUCLEOTIDE SEQUENCE [LARGE SCALE GENOMIC DNA]</scope>
    <source>
        <strain evidence="2 3">NCTC13093</strain>
    </source>
</reference>
<feature type="domain" description="Cysteine-rich" evidence="1">
    <location>
        <begin position="135"/>
        <end position="219"/>
    </location>
</feature>
<dbReference type="InterPro" id="IPR004017">
    <property type="entry name" value="Cys_rich_dom"/>
</dbReference>
<dbReference type="GO" id="GO:0005829">
    <property type="term" value="C:cytosol"/>
    <property type="evidence" value="ECO:0007669"/>
    <property type="project" value="TreeGrafter"/>
</dbReference>
<organism evidence="2 3">
    <name type="scientific">Anaerobiospirillum thomasii</name>
    <dbReference type="NCBI Taxonomy" id="179995"/>
    <lineage>
        <taxon>Bacteria</taxon>
        <taxon>Pseudomonadati</taxon>
        <taxon>Pseudomonadota</taxon>
        <taxon>Gammaproteobacteria</taxon>
        <taxon>Aeromonadales</taxon>
        <taxon>Succinivibrionaceae</taxon>
        <taxon>Anaerobiospirillum</taxon>
    </lineage>
</organism>
<evidence type="ECO:0000313" key="2">
    <source>
        <dbReference type="EMBL" id="SPT70405.1"/>
    </source>
</evidence>
<dbReference type="Gene3D" id="1.20.1050.140">
    <property type="match status" value="1"/>
</dbReference>
<dbReference type="EMBL" id="UAPV01000001">
    <property type="protein sequence ID" value="SPT70405.1"/>
    <property type="molecule type" value="Genomic_DNA"/>
</dbReference>